<feature type="region of interest" description="Disordered" evidence="1">
    <location>
        <begin position="1"/>
        <end position="44"/>
    </location>
</feature>
<gene>
    <name evidence="2" type="ORF">D9C73_010161</name>
</gene>
<evidence type="ECO:0000313" key="3">
    <source>
        <dbReference type="Proteomes" id="UP000298787"/>
    </source>
</evidence>
<proteinExistence type="predicted"/>
<feature type="compositionally biased region" description="Basic and acidic residues" evidence="1">
    <location>
        <begin position="79"/>
        <end position="90"/>
    </location>
</feature>
<organism evidence="2 3">
    <name type="scientific">Collichthys lucidus</name>
    <name type="common">Big head croaker</name>
    <name type="synonym">Sciaena lucida</name>
    <dbReference type="NCBI Taxonomy" id="240159"/>
    <lineage>
        <taxon>Eukaryota</taxon>
        <taxon>Metazoa</taxon>
        <taxon>Chordata</taxon>
        <taxon>Craniata</taxon>
        <taxon>Vertebrata</taxon>
        <taxon>Euteleostomi</taxon>
        <taxon>Actinopterygii</taxon>
        <taxon>Neopterygii</taxon>
        <taxon>Teleostei</taxon>
        <taxon>Neoteleostei</taxon>
        <taxon>Acanthomorphata</taxon>
        <taxon>Eupercaria</taxon>
        <taxon>Sciaenidae</taxon>
        <taxon>Collichthys</taxon>
    </lineage>
</organism>
<dbReference type="AlphaFoldDB" id="A0A4U5UMK3"/>
<feature type="region of interest" description="Disordered" evidence="1">
    <location>
        <begin position="79"/>
        <end position="128"/>
    </location>
</feature>
<protein>
    <submittedName>
        <fullName evidence="2">Uncharacterized protein</fullName>
    </submittedName>
</protein>
<feature type="compositionally biased region" description="Polar residues" evidence="1">
    <location>
        <begin position="117"/>
        <end position="128"/>
    </location>
</feature>
<sequence length="128" mass="14586">MPAARPAVHPKNPLLSPPGPAHSWGVVSAETRASTGSRARPSEMLYKRHPIDADALLTQEILPTLQVEHGVRQKEMLRENRQSQVRENKGIQRQRKMKLLQREKESKQTKRGKMMKQLQQLTPLQGLI</sequence>
<keyword evidence="3" id="KW-1185">Reference proteome</keyword>
<dbReference type="EMBL" id="CM014086">
    <property type="protein sequence ID" value="TKS75678.1"/>
    <property type="molecule type" value="Genomic_DNA"/>
</dbReference>
<dbReference type="Proteomes" id="UP000298787">
    <property type="component" value="Chromosome 9"/>
</dbReference>
<evidence type="ECO:0000256" key="1">
    <source>
        <dbReference type="SAM" id="MobiDB-lite"/>
    </source>
</evidence>
<accession>A0A4U5UMK3</accession>
<reference evidence="2 3" key="1">
    <citation type="submission" date="2019-01" db="EMBL/GenBank/DDBJ databases">
        <title>Genome Assembly of Collichthys lucidus.</title>
        <authorList>
            <person name="Cai M."/>
            <person name="Xiao S."/>
        </authorList>
    </citation>
    <scope>NUCLEOTIDE SEQUENCE [LARGE SCALE GENOMIC DNA]</scope>
    <source>
        <strain evidence="2">JT15FE1705JMU</strain>
        <tissue evidence="2">Muscle</tissue>
    </source>
</reference>
<evidence type="ECO:0000313" key="2">
    <source>
        <dbReference type="EMBL" id="TKS75678.1"/>
    </source>
</evidence>
<name>A0A4U5UMK3_COLLU</name>